<protein>
    <submittedName>
        <fullName evidence="2">Uncharacterized protein</fullName>
    </submittedName>
</protein>
<name>A0ABU6TN00_9FABA</name>
<accession>A0ABU6TN00</accession>
<sequence length="156" mass="16577">MPPSHPSSLFHTRLKPPLSLTSPSPSTSETTFGQPPPTEPSSPQPLFFSLSLFSNRAVAFPPPSTAATIAVLRTCLVCRTQPPPSSSSLSHTITEPTGNNSCLLHLRLTPSCPEPTPSRKEDGSEARVSIICPPFRAGLYRKGTSIRSSLAVGTKT</sequence>
<gene>
    <name evidence="2" type="ORF">PIB30_069853</name>
</gene>
<evidence type="ECO:0000313" key="2">
    <source>
        <dbReference type="EMBL" id="MED6150174.1"/>
    </source>
</evidence>
<organism evidence="2 3">
    <name type="scientific">Stylosanthes scabra</name>
    <dbReference type="NCBI Taxonomy" id="79078"/>
    <lineage>
        <taxon>Eukaryota</taxon>
        <taxon>Viridiplantae</taxon>
        <taxon>Streptophyta</taxon>
        <taxon>Embryophyta</taxon>
        <taxon>Tracheophyta</taxon>
        <taxon>Spermatophyta</taxon>
        <taxon>Magnoliopsida</taxon>
        <taxon>eudicotyledons</taxon>
        <taxon>Gunneridae</taxon>
        <taxon>Pentapetalae</taxon>
        <taxon>rosids</taxon>
        <taxon>fabids</taxon>
        <taxon>Fabales</taxon>
        <taxon>Fabaceae</taxon>
        <taxon>Papilionoideae</taxon>
        <taxon>50 kb inversion clade</taxon>
        <taxon>dalbergioids sensu lato</taxon>
        <taxon>Dalbergieae</taxon>
        <taxon>Pterocarpus clade</taxon>
        <taxon>Stylosanthes</taxon>
    </lineage>
</organism>
<feature type="region of interest" description="Disordered" evidence="1">
    <location>
        <begin position="1"/>
        <end position="44"/>
    </location>
</feature>
<evidence type="ECO:0000313" key="3">
    <source>
        <dbReference type="Proteomes" id="UP001341840"/>
    </source>
</evidence>
<keyword evidence="3" id="KW-1185">Reference proteome</keyword>
<proteinExistence type="predicted"/>
<comment type="caution">
    <text evidence="2">The sequence shown here is derived from an EMBL/GenBank/DDBJ whole genome shotgun (WGS) entry which is preliminary data.</text>
</comment>
<dbReference type="Proteomes" id="UP001341840">
    <property type="component" value="Unassembled WGS sequence"/>
</dbReference>
<evidence type="ECO:0000256" key="1">
    <source>
        <dbReference type="SAM" id="MobiDB-lite"/>
    </source>
</evidence>
<dbReference type="EMBL" id="JASCZI010091396">
    <property type="protein sequence ID" value="MED6150174.1"/>
    <property type="molecule type" value="Genomic_DNA"/>
</dbReference>
<reference evidence="2 3" key="1">
    <citation type="journal article" date="2023" name="Plants (Basel)">
        <title>Bridging the Gap: Combining Genomics and Transcriptomics Approaches to Understand Stylosanthes scabra, an Orphan Legume from the Brazilian Caatinga.</title>
        <authorList>
            <person name="Ferreira-Neto J.R.C."/>
            <person name="da Silva M.D."/>
            <person name="Binneck E."/>
            <person name="de Melo N.F."/>
            <person name="da Silva R.H."/>
            <person name="de Melo A.L.T.M."/>
            <person name="Pandolfi V."/>
            <person name="Bustamante F.O."/>
            <person name="Brasileiro-Vidal A.C."/>
            <person name="Benko-Iseppon A.M."/>
        </authorList>
    </citation>
    <scope>NUCLEOTIDE SEQUENCE [LARGE SCALE GENOMIC DNA]</scope>
    <source>
        <tissue evidence="2">Leaves</tissue>
    </source>
</reference>
<feature type="compositionally biased region" description="Polar residues" evidence="1">
    <location>
        <begin position="1"/>
        <end position="10"/>
    </location>
</feature>
<feature type="compositionally biased region" description="Pro residues" evidence="1">
    <location>
        <begin position="34"/>
        <end position="43"/>
    </location>
</feature>
<feature type="compositionally biased region" description="Low complexity" evidence="1">
    <location>
        <begin position="16"/>
        <end position="31"/>
    </location>
</feature>